<comment type="function">
    <text evidence="7 14">Catalyzes the formation of sulfite from adenosine 5'-phosphosulfate (APS) using thioredoxin as an electron donor.</text>
</comment>
<evidence type="ECO:0000256" key="7">
    <source>
        <dbReference type="ARBA" id="ARBA00024298"/>
    </source>
</evidence>
<evidence type="ECO:0000256" key="1">
    <source>
        <dbReference type="ARBA" id="ARBA00009732"/>
    </source>
</evidence>
<feature type="binding site" evidence="14">
    <location>
        <position position="200"/>
    </location>
    <ligand>
        <name>[4Fe-4S] cluster</name>
        <dbReference type="ChEBI" id="CHEBI:49883"/>
    </ligand>
</feature>
<dbReference type="HAMAP" id="MF_00063">
    <property type="entry name" value="CysH"/>
    <property type="match status" value="1"/>
</dbReference>
<dbReference type="InterPro" id="IPR002500">
    <property type="entry name" value="PAPS_reduct_dom"/>
</dbReference>
<comment type="caution">
    <text evidence="16">The sequence shown here is derived from an EMBL/GenBank/DDBJ whole genome shotgun (WGS) entry which is preliminary data.</text>
</comment>
<comment type="pathway">
    <text evidence="8 14">Sulfur metabolism; hydrogen sulfide biosynthesis; sulfite from sulfate.</text>
</comment>
<sequence length="237" mass="26949">MSALPHNLHNRIAHSVEILRLAATADAPATFANSLGAEDIVLTDLIYRQVPEIDDFMLDTGRLPAETYALLEQVRARYGRAPRIYCPDTEALETFVNAFGANAFYDSVALRKRCCAIRKIEPLRRALHGYKSWVTGLRREQSVTRLALDVREWDEGNGLFKFNPLADWSEAEIWGYIRSRDLPYNTLHDRHYPSIGCAPCTRAIAQGEDVRAGRWWWEQPESKECGLHRYVDGNASA</sequence>
<dbReference type="SUPFAM" id="SSF52402">
    <property type="entry name" value="Adenine nucleotide alpha hydrolases-like"/>
    <property type="match status" value="1"/>
</dbReference>
<name>A0A1A6C549_9GAMM</name>
<dbReference type="InterPro" id="IPR011798">
    <property type="entry name" value="APS_reductase"/>
</dbReference>
<dbReference type="GO" id="GO:0043866">
    <property type="term" value="F:adenylyl-sulfate reductase (thioredoxin) activity"/>
    <property type="evidence" value="ECO:0007669"/>
    <property type="project" value="UniProtKB-EC"/>
</dbReference>
<evidence type="ECO:0000256" key="10">
    <source>
        <dbReference type="ARBA" id="ARBA00029514"/>
    </source>
</evidence>
<dbReference type="InterPro" id="IPR004511">
    <property type="entry name" value="PAPS/APS_Rdtase"/>
</dbReference>
<comment type="similarity">
    <text evidence="1 14">Belongs to the PAPS reductase family. CysH subfamily.</text>
</comment>
<keyword evidence="17" id="KW-1185">Reference proteome</keyword>
<accession>A0A1A6C549</accession>
<feature type="binding site" evidence="14">
    <location>
        <position position="114"/>
    </location>
    <ligand>
        <name>[4Fe-4S] cluster</name>
        <dbReference type="ChEBI" id="CHEBI:49883"/>
    </ligand>
</feature>
<comment type="subcellular location">
    <subcellularLocation>
        <location evidence="14">Cytoplasm</location>
    </subcellularLocation>
</comment>
<comment type="catalytic activity">
    <reaction evidence="13 14">
        <text>[thioredoxin]-disulfide + sulfite + AMP + 2 H(+) = adenosine 5'-phosphosulfate + [thioredoxin]-dithiol</text>
        <dbReference type="Rhea" id="RHEA:21976"/>
        <dbReference type="Rhea" id="RHEA-COMP:10698"/>
        <dbReference type="Rhea" id="RHEA-COMP:10700"/>
        <dbReference type="ChEBI" id="CHEBI:15378"/>
        <dbReference type="ChEBI" id="CHEBI:17359"/>
        <dbReference type="ChEBI" id="CHEBI:29950"/>
        <dbReference type="ChEBI" id="CHEBI:50058"/>
        <dbReference type="ChEBI" id="CHEBI:58243"/>
        <dbReference type="ChEBI" id="CHEBI:456215"/>
        <dbReference type="EC" id="1.8.4.10"/>
    </reaction>
</comment>
<dbReference type="NCBIfam" id="NF002537">
    <property type="entry name" value="PRK02090.1"/>
    <property type="match status" value="1"/>
</dbReference>
<dbReference type="NCBIfam" id="TIGR00434">
    <property type="entry name" value="cysH"/>
    <property type="match status" value="1"/>
</dbReference>
<evidence type="ECO:0000256" key="8">
    <source>
        <dbReference type="ARBA" id="ARBA00024327"/>
    </source>
</evidence>
<dbReference type="Proteomes" id="UP000029273">
    <property type="component" value="Unassembled WGS sequence"/>
</dbReference>
<evidence type="ECO:0000256" key="14">
    <source>
        <dbReference type="HAMAP-Rule" id="MF_00063"/>
    </source>
</evidence>
<dbReference type="NCBIfam" id="TIGR02055">
    <property type="entry name" value="APS_reductase"/>
    <property type="match status" value="1"/>
</dbReference>
<evidence type="ECO:0000256" key="3">
    <source>
        <dbReference type="ARBA" id="ARBA00022723"/>
    </source>
</evidence>
<proteinExistence type="inferred from homology"/>
<evidence type="ECO:0000256" key="11">
    <source>
        <dbReference type="ARBA" id="ARBA00030894"/>
    </source>
</evidence>
<dbReference type="GO" id="GO:0004604">
    <property type="term" value="F:phosphoadenylyl-sulfate reductase (thioredoxin) activity"/>
    <property type="evidence" value="ECO:0007669"/>
    <property type="project" value="UniProtKB-UniRule"/>
</dbReference>
<gene>
    <name evidence="14" type="primary">cysH</name>
    <name evidence="16" type="ORF">Thpro_022024</name>
</gene>
<keyword evidence="6 14" id="KW-0411">Iron-sulfur</keyword>
<evidence type="ECO:0000313" key="16">
    <source>
        <dbReference type="EMBL" id="OBS09696.1"/>
    </source>
</evidence>
<reference evidence="16 17" key="1">
    <citation type="journal article" date="2014" name="Genome Announc.">
        <title>Draft Genome Sequence of the Iron-Oxidizing, Acidophilic, and Halotolerant 'Thiobacillus prosperus' Type Strain DSM 5130.</title>
        <authorList>
            <person name="Ossandon F.J."/>
            <person name="Cardenas J.P."/>
            <person name="Corbett M."/>
            <person name="Quatrini R."/>
            <person name="Holmes D.S."/>
            <person name="Watkin E."/>
        </authorList>
    </citation>
    <scope>NUCLEOTIDE SEQUENCE [LARGE SCALE GENOMIC DNA]</scope>
    <source>
        <strain evidence="16 17">DSM 5130</strain>
    </source>
</reference>
<dbReference type="GO" id="GO:0019379">
    <property type="term" value="P:sulfate assimilation, phosphoadenylyl sulfate reduction by phosphoadenylyl-sulfate reductase (thioredoxin)"/>
    <property type="evidence" value="ECO:0007669"/>
    <property type="project" value="UniProtKB-UniRule"/>
</dbReference>
<dbReference type="OrthoDB" id="9794018at2"/>
<dbReference type="CDD" id="cd23945">
    <property type="entry name" value="PAPS_reductase"/>
    <property type="match status" value="1"/>
</dbReference>
<evidence type="ECO:0000256" key="12">
    <source>
        <dbReference type="ARBA" id="ARBA00032041"/>
    </source>
</evidence>
<feature type="active site" description="Nucleophile; cysteine thiosulfonate intermediate" evidence="14">
    <location>
        <position position="225"/>
    </location>
</feature>
<dbReference type="GO" id="GO:0051539">
    <property type="term" value="F:4 iron, 4 sulfur cluster binding"/>
    <property type="evidence" value="ECO:0007669"/>
    <property type="project" value="UniProtKB-UniRule"/>
</dbReference>
<dbReference type="GO" id="GO:0046872">
    <property type="term" value="F:metal ion binding"/>
    <property type="evidence" value="ECO:0007669"/>
    <property type="project" value="UniProtKB-KW"/>
</dbReference>
<dbReference type="AlphaFoldDB" id="A0A1A6C549"/>
<evidence type="ECO:0000256" key="6">
    <source>
        <dbReference type="ARBA" id="ARBA00023014"/>
    </source>
</evidence>
<dbReference type="EC" id="1.8.4.10" evidence="9 14"/>
<evidence type="ECO:0000256" key="4">
    <source>
        <dbReference type="ARBA" id="ARBA00023002"/>
    </source>
</evidence>
<dbReference type="InterPro" id="IPR014729">
    <property type="entry name" value="Rossmann-like_a/b/a_fold"/>
</dbReference>
<dbReference type="GO" id="GO:0019344">
    <property type="term" value="P:cysteine biosynthetic process"/>
    <property type="evidence" value="ECO:0007669"/>
    <property type="project" value="InterPro"/>
</dbReference>
<dbReference type="Gene3D" id="3.40.50.620">
    <property type="entry name" value="HUPs"/>
    <property type="match status" value="1"/>
</dbReference>
<feature type="binding site" evidence="14">
    <location>
        <position position="197"/>
    </location>
    <ligand>
        <name>[4Fe-4S] cluster</name>
        <dbReference type="ChEBI" id="CHEBI:49883"/>
    </ligand>
</feature>
<dbReference type="STRING" id="160660.BJI67_00370"/>
<dbReference type="PIRSF" id="PIRSF000857">
    <property type="entry name" value="PAPS_reductase"/>
    <property type="match status" value="1"/>
</dbReference>
<feature type="binding site" evidence="14">
    <location>
        <position position="115"/>
    </location>
    <ligand>
        <name>[4Fe-4S] cluster</name>
        <dbReference type="ChEBI" id="CHEBI:49883"/>
    </ligand>
</feature>
<protein>
    <recommendedName>
        <fullName evidence="10 14">Adenosine 5'-phosphosulfate reductase</fullName>
        <shortName evidence="14">APS reductase</shortName>
        <ecNumber evidence="9 14">1.8.4.10</ecNumber>
    </recommendedName>
    <alternativeName>
        <fullName evidence="12 14">5'-adenylylsulfate reductase</fullName>
    </alternativeName>
    <alternativeName>
        <fullName evidence="11 14">Thioredoxin-dependent 5'-adenylylsulfate reductase</fullName>
    </alternativeName>
</protein>
<dbReference type="RefSeq" id="WP_038092492.1">
    <property type="nucleotide sequence ID" value="NZ_JQSG02000003.1"/>
</dbReference>
<comment type="cofactor">
    <cofactor evidence="14">
        <name>[4Fe-4S] cluster</name>
        <dbReference type="ChEBI" id="CHEBI:49883"/>
    </cofactor>
    <text evidence="14">Binds 1 [4Fe-4S] cluster per subunit.</text>
</comment>
<dbReference type="PANTHER" id="PTHR46482:SF9">
    <property type="entry name" value="5'-ADENYLYLSULFATE REDUCTASE 1, CHLOROPLASTIC"/>
    <property type="match status" value="1"/>
</dbReference>
<evidence type="ECO:0000256" key="13">
    <source>
        <dbReference type="ARBA" id="ARBA00048441"/>
    </source>
</evidence>
<dbReference type="EMBL" id="JQSG02000003">
    <property type="protein sequence ID" value="OBS09696.1"/>
    <property type="molecule type" value="Genomic_DNA"/>
</dbReference>
<evidence type="ECO:0000256" key="2">
    <source>
        <dbReference type="ARBA" id="ARBA00022490"/>
    </source>
</evidence>
<dbReference type="PANTHER" id="PTHR46482">
    <property type="entry name" value="5'-ADENYLYLSULFATE REDUCTASE 3, CHLOROPLASTIC"/>
    <property type="match status" value="1"/>
</dbReference>
<keyword evidence="5 14" id="KW-0408">Iron</keyword>
<dbReference type="Pfam" id="PF01507">
    <property type="entry name" value="PAPS_reduct"/>
    <property type="match status" value="1"/>
</dbReference>
<evidence type="ECO:0000259" key="15">
    <source>
        <dbReference type="Pfam" id="PF01507"/>
    </source>
</evidence>
<evidence type="ECO:0000256" key="9">
    <source>
        <dbReference type="ARBA" id="ARBA00024386"/>
    </source>
</evidence>
<keyword evidence="2 14" id="KW-0963">Cytoplasm</keyword>
<dbReference type="GO" id="GO:0005737">
    <property type="term" value="C:cytoplasm"/>
    <property type="evidence" value="ECO:0007669"/>
    <property type="project" value="UniProtKB-SubCell"/>
</dbReference>
<dbReference type="GO" id="GO:0070814">
    <property type="term" value="P:hydrogen sulfide biosynthetic process"/>
    <property type="evidence" value="ECO:0007669"/>
    <property type="project" value="UniProtKB-UniRule"/>
</dbReference>
<keyword evidence="3 14" id="KW-0479">Metal-binding</keyword>
<keyword evidence="4 14" id="KW-0560">Oxidoreductase</keyword>
<feature type="domain" description="Phosphoadenosine phosphosulphate reductase" evidence="15">
    <location>
        <begin position="31"/>
        <end position="203"/>
    </location>
</feature>
<evidence type="ECO:0000313" key="17">
    <source>
        <dbReference type="Proteomes" id="UP000029273"/>
    </source>
</evidence>
<evidence type="ECO:0000256" key="5">
    <source>
        <dbReference type="ARBA" id="ARBA00023004"/>
    </source>
</evidence>
<organism evidence="16 17">
    <name type="scientific">Acidihalobacter prosperus</name>
    <dbReference type="NCBI Taxonomy" id="160660"/>
    <lineage>
        <taxon>Bacteria</taxon>
        <taxon>Pseudomonadati</taxon>
        <taxon>Pseudomonadota</taxon>
        <taxon>Gammaproteobacteria</taxon>
        <taxon>Chromatiales</taxon>
        <taxon>Ectothiorhodospiraceae</taxon>
        <taxon>Acidihalobacter</taxon>
    </lineage>
</organism>